<dbReference type="HOGENOM" id="CLU_2453079_0_0_5"/>
<dbReference type="RefSeq" id="WP_025294168.1">
    <property type="nucleotide sequence ID" value="NZ_CP006644.1"/>
</dbReference>
<dbReference type="KEGG" id="ssan:NX02_21980"/>
<dbReference type="PATRIC" id="fig|1123269.5.peg.4300"/>
<sequence length="89" mass="10213">MSAAHAPQPDPDGMTLHFGHNDRPTWSEEASIYIRYRNGRIMGPLPARTRRWRIWPSGSSDWDIVAWRYTDEAARMADDAARQSDEGAR</sequence>
<evidence type="ECO:0000313" key="3">
    <source>
        <dbReference type="Proteomes" id="UP000018851"/>
    </source>
</evidence>
<dbReference type="AlphaFoldDB" id="W0AHM5"/>
<evidence type="ECO:0000256" key="1">
    <source>
        <dbReference type="SAM" id="MobiDB-lite"/>
    </source>
</evidence>
<keyword evidence="3" id="KW-1185">Reference proteome</keyword>
<evidence type="ECO:0000313" key="2">
    <source>
        <dbReference type="EMBL" id="AHE56022.1"/>
    </source>
</evidence>
<name>W0AHM5_9SPHN</name>
<organism evidence="2 3">
    <name type="scientific">Sphingomonas sanxanigenens DSM 19645 = NX02</name>
    <dbReference type="NCBI Taxonomy" id="1123269"/>
    <lineage>
        <taxon>Bacteria</taxon>
        <taxon>Pseudomonadati</taxon>
        <taxon>Pseudomonadota</taxon>
        <taxon>Alphaproteobacteria</taxon>
        <taxon>Sphingomonadales</taxon>
        <taxon>Sphingomonadaceae</taxon>
        <taxon>Sphingomonas</taxon>
    </lineage>
</organism>
<protein>
    <submittedName>
        <fullName evidence="2">Uncharacterized protein</fullName>
    </submittedName>
</protein>
<accession>W0AHM5</accession>
<reference evidence="2 3" key="1">
    <citation type="submission" date="2013-07" db="EMBL/GenBank/DDBJ databases">
        <title>Completed genome of Sphingomonas sanxanigenens NX02.</title>
        <authorList>
            <person name="Ma T."/>
            <person name="Huang H."/>
            <person name="Wu M."/>
            <person name="Li X."/>
            <person name="Li G."/>
        </authorList>
    </citation>
    <scope>NUCLEOTIDE SEQUENCE [LARGE SCALE GENOMIC DNA]</scope>
    <source>
        <strain evidence="2 3">NX02</strain>
    </source>
</reference>
<dbReference type="STRING" id="1123269.NX02_21980"/>
<gene>
    <name evidence="2" type="ORF">NX02_21980</name>
</gene>
<proteinExistence type="predicted"/>
<dbReference type="Proteomes" id="UP000018851">
    <property type="component" value="Chromosome"/>
</dbReference>
<dbReference type="EMBL" id="CP006644">
    <property type="protein sequence ID" value="AHE56022.1"/>
    <property type="molecule type" value="Genomic_DNA"/>
</dbReference>
<feature type="region of interest" description="Disordered" evidence="1">
    <location>
        <begin position="1"/>
        <end position="22"/>
    </location>
</feature>